<evidence type="ECO:0000256" key="5">
    <source>
        <dbReference type="ARBA" id="ARBA00023288"/>
    </source>
</evidence>
<reference evidence="7 8" key="1">
    <citation type="submission" date="2017-01" db="EMBL/GenBank/DDBJ databases">
        <title>Genome sequence of Rhodoferax antarcticus ANT.BR, a psychrophilic purple nonsulfur bacterium from an Antarctic microbial mat.</title>
        <authorList>
            <person name="Baker J."/>
            <person name="Riester C."/>
            <person name="Skinner B."/>
            <person name="Newell A."/>
            <person name="Swingley W."/>
            <person name="Madigan M."/>
            <person name="Jung D."/>
            <person name="Asao M."/>
            <person name="Chen M."/>
            <person name="Loughlin P."/>
            <person name="Pan H."/>
            <person name="Lin S."/>
            <person name="Li N."/>
            <person name="Shaw J."/>
            <person name="Prado M."/>
            <person name="Sherman C."/>
            <person name="Li X."/>
            <person name="Tang J."/>
            <person name="Blankenship R."/>
            <person name="Zhao T."/>
            <person name="Touchman J."/>
            <person name="Sattley M."/>
        </authorList>
    </citation>
    <scope>NUCLEOTIDE SEQUENCE [LARGE SCALE GENOMIC DNA]</scope>
    <source>
        <strain evidence="7 8">ANT.BR</strain>
    </source>
</reference>
<dbReference type="GO" id="GO:1990351">
    <property type="term" value="C:transporter complex"/>
    <property type="evidence" value="ECO:0007669"/>
    <property type="project" value="TreeGrafter"/>
</dbReference>
<dbReference type="GO" id="GO:0043165">
    <property type="term" value="P:Gram-negative-bacterium-type cell outer membrane assembly"/>
    <property type="evidence" value="ECO:0007669"/>
    <property type="project" value="UniProtKB-UniRule"/>
</dbReference>
<keyword evidence="1" id="KW-0732">Signal</keyword>
<evidence type="ECO:0000256" key="6">
    <source>
        <dbReference type="HAMAP-Rule" id="MF_01186"/>
    </source>
</evidence>
<dbReference type="Proteomes" id="UP000185911">
    <property type="component" value="Unassembled WGS sequence"/>
</dbReference>
<dbReference type="EMBL" id="MSYM01000006">
    <property type="protein sequence ID" value="OLP08065.1"/>
    <property type="molecule type" value="Genomic_DNA"/>
</dbReference>
<proteinExistence type="inferred from homology"/>
<evidence type="ECO:0000313" key="8">
    <source>
        <dbReference type="Proteomes" id="UP000185911"/>
    </source>
</evidence>
<evidence type="ECO:0000313" key="7">
    <source>
        <dbReference type="EMBL" id="OLP08065.1"/>
    </source>
</evidence>
<comment type="caution">
    <text evidence="7">The sequence shown here is derived from an EMBL/GenBank/DDBJ whole genome shotgun (WGS) entry which is preliminary data.</text>
</comment>
<dbReference type="Gene3D" id="3.30.160.150">
    <property type="entry name" value="Lipoprotein like domain"/>
    <property type="match status" value="1"/>
</dbReference>
<protein>
    <recommendedName>
        <fullName evidence="6">LPS-assembly lipoprotein LptE</fullName>
    </recommendedName>
</protein>
<dbReference type="STRING" id="81479.RA876_17420"/>
<evidence type="ECO:0000256" key="1">
    <source>
        <dbReference type="ARBA" id="ARBA00022729"/>
    </source>
</evidence>
<dbReference type="GO" id="GO:0009279">
    <property type="term" value="C:cell outer membrane"/>
    <property type="evidence" value="ECO:0007669"/>
    <property type="project" value="UniProtKB-UniRule"/>
</dbReference>
<keyword evidence="5" id="KW-0449">Lipoprotein</keyword>
<comment type="subunit">
    <text evidence="6">Component of the lipopolysaccharide transport and assembly complex. Interacts with LptD.</text>
</comment>
<dbReference type="PANTHER" id="PTHR38098">
    <property type="entry name" value="LPS-ASSEMBLY LIPOPROTEIN LPTE"/>
    <property type="match status" value="1"/>
</dbReference>
<dbReference type="RefSeq" id="WP_083633759.1">
    <property type="nucleotide sequence ID" value="NZ_MSYM01000006.1"/>
</dbReference>
<comment type="function">
    <text evidence="6">Together with LptD, is involved in the assembly of lipopolysaccharide (LPS) at the surface of the outer membrane. Required for the proper assembly of LptD. Binds LPS and may serve as the LPS recognition site at the outer membrane.</text>
</comment>
<gene>
    <name evidence="6" type="primary">lptE</name>
    <name evidence="7" type="ORF">BLL52_0691</name>
</gene>
<name>A0A1Q8YJD2_9BURK</name>
<accession>A0A1Q8YJD2</accession>
<organism evidence="7 8">
    <name type="scientific">Rhodoferax antarcticus ANT.BR</name>
    <dbReference type="NCBI Taxonomy" id="1111071"/>
    <lineage>
        <taxon>Bacteria</taxon>
        <taxon>Pseudomonadati</taxon>
        <taxon>Pseudomonadota</taxon>
        <taxon>Betaproteobacteria</taxon>
        <taxon>Burkholderiales</taxon>
        <taxon>Comamonadaceae</taxon>
        <taxon>Rhodoferax</taxon>
    </lineage>
</organism>
<keyword evidence="2 6" id="KW-0472">Membrane</keyword>
<dbReference type="PANTHER" id="PTHR38098:SF1">
    <property type="entry name" value="LPS-ASSEMBLY LIPOPROTEIN LPTE"/>
    <property type="match status" value="1"/>
</dbReference>
<dbReference type="HAMAP" id="MF_01186">
    <property type="entry name" value="LPS_assembly_LptE"/>
    <property type="match status" value="1"/>
</dbReference>
<dbReference type="GO" id="GO:0001530">
    <property type="term" value="F:lipopolysaccharide binding"/>
    <property type="evidence" value="ECO:0007669"/>
    <property type="project" value="TreeGrafter"/>
</dbReference>
<dbReference type="InterPro" id="IPR007485">
    <property type="entry name" value="LPS_assembly_LptE"/>
</dbReference>
<dbReference type="GO" id="GO:0015920">
    <property type="term" value="P:lipopolysaccharide transport"/>
    <property type="evidence" value="ECO:0007669"/>
    <property type="project" value="TreeGrafter"/>
</dbReference>
<keyword evidence="8" id="KW-1185">Reference proteome</keyword>
<dbReference type="AlphaFoldDB" id="A0A1Q8YJD2"/>
<comment type="similarity">
    <text evidence="6">Belongs to the LptE lipoprotein family.</text>
</comment>
<keyword evidence="3" id="KW-0564">Palmitate</keyword>
<evidence type="ECO:0000256" key="4">
    <source>
        <dbReference type="ARBA" id="ARBA00023237"/>
    </source>
</evidence>
<sequence>MKFDLFPVTVSPEVSARLPAPSAVPDLSRRSWALSLLASGVLAGCGFKLRGSQNFAFTSIAIGPNPGGAVVQELRRSFGGAVQVMDADVPQTQAQVVLKVLGEQREKIVVGMNSSGQVREFQLRLRVRFRLDTPQGRELIEDTEIMQQRDISYSETAALAKETEEALLFRDMQSDIAQQIQRRLAAVKQIR</sequence>
<keyword evidence="4 6" id="KW-0998">Cell outer membrane</keyword>
<dbReference type="Pfam" id="PF04390">
    <property type="entry name" value="LptE"/>
    <property type="match status" value="1"/>
</dbReference>
<evidence type="ECO:0000256" key="2">
    <source>
        <dbReference type="ARBA" id="ARBA00023136"/>
    </source>
</evidence>
<evidence type="ECO:0000256" key="3">
    <source>
        <dbReference type="ARBA" id="ARBA00023139"/>
    </source>
</evidence>